<name>A0A5B6V9I1_9ROSI</name>
<comment type="caution">
    <text evidence="2">The sequence shown here is derived from an EMBL/GenBank/DDBJ whole genome shotgun (WGS) entry which is preliminary data.</text>
</comment>
<gene>
    <name evidence="2" type="ORF">EPI10_000844</name>
</gene>
<keyword evidence="3" id="KW-1185">Reference proteome</keyword>
<dbReference type="SUPFAM" id="SSF53098">
    <property type="entry name" value="Ribonuclease H-like"/>
    <property type="match status" value="1"/>
</dbReference>
<evidence type="ECO:0000313" key="2">
    <source>
        <dbReference type="EMBL" id="KAA3465701.1"/>
    </source>
</evidence>
<dbReference type="Gene3D" id="3.30.420.10">
    <property type="entry name" value="Ribonuclease H-like superfamily/Ribonuclease H"/>
    <property type="match status" value="1"/>
</dbReference>
<protein>
    <submittedName>
        <fullName evidence="2">DNA/RNA polymerases superfamily protein</fullName>
    </submittedName>
</protein>
<evidence type="ECO:0000259" key="1">
    <source>
        <dbReference type="Pfam" id="PF24626"/>
    </source>
</evidence>
<feature type="domain" description="Tf2-1-like SH3-like" evidence="1">
    <location>
        <begin position="157"/>
        <end position="212"/>
    </location>
</feature>
<dbReference type="GO" id="GO:0003676">
    <property type="term" value="F:nucleic acid binding"/>
    <property type="evidence" value="ECO:0007669"/>
    <property type="project" value="InterPro"/>
</dbReference>
<accession>A0A5B6V9I1</accession>
<dbReference type="Pfam" id="PF24626">
    <property type="entry name" value="SH3_Tf2-1"/>
    <property type="match status" value="1"/>
</dbReference>
<dbReference type="InterPro" id="IPR012337">
    <property type="entry name" value="RNaseH-like_sf"/>
</dbReference>
<evidence type="ECO:0000313" key="3">
    <source>
        <dbReference type="Proteomes" id="UP000325315"/>
    </source>
</evidence>
<reference evidence="2" key="1">
    <citation type="submission" date="2019-08" db="EMBL/GenBank/DDBJ databases">
        <authorList>
            <person name="Liu F."/>
        </authorList>
    </citation>
    <scope>NUCLEOTIDE SEQUENCE [LARGE SCALE GENOMIC DNA]</scope>
    <source>
        <strain evidence="2">PA1801</strain>
        <tissue evidence="2">Leaf</tissue>
    </source>
</reference>
<dbReference type="Proteomes" id="UP000325315">
    <property type="component" value="Unassembled WGS sequence"/>
</dbReference>
<dbReference type="InterPro" id="IPR056924">
    <property type="entry name" value="SH3_Tf2-1"/>
</dbReference>
<organism evidence="2 3">
    <name type="scientific">Gossypium australe</name>
    <dbReference type="NCBI Taxonomy" id="47621"/>
    <lineage>
        <taxon>Eukaryota</taxon>
        <taxon>Viridiplantae</taxon>
        <taxon>Streptophyta</taxon>
        <taxon>Embryophyta</taxon>
        <taxon>Tracheophyta</taxon>
        <taxon>Spermatophyta</taxon>
        <taxon>Magnoliopsida</taxon>
        <taxon>eudicotyledons</taxon>
        <taxon>Gunneridae</taxon>
        <taxon>Pentapetalae</taxon>
        <taxon>rosids</taxon>
        <taxon>malvids</taxon>
        <taxon>Malvales</taxon>
        <taxon>Malvaceae</taxon>
        <taxon>Malvoideae</taxon>
        <taxon>Gossypium</taxon>
    </lineage>
</organism>
<dbReference type="EMBL" id="SMMG02000007">
    <property type="protein sequence ID" value="KAA3465701.1"/>
    <property type="molecule type" value="Genomic_DNA"/>
</dbReference>
<sequence>MDFVTGLPVTMTKKDVVWVIVDRLTKCSHELFFAKASEIYVPRIVQLHGVPIFITLNGDPGFISRFWKSWQGVLGRWERYLPLAEFADNNSYQASIQVAPFEALYGRSCRTPLCWAELNEKKLVGPKFASETKDKVKLICERFKAATDRQELCVLPWKKVLIFGHKSKLSPRFIDPYEVVERFGPVAYRIKLPRELNKIHDVFLVSMLRRYHTCPSYVIAVDEVKGLPDLTYEEELVKIVVREVRVLRNKQIPLVKVLWRNPKTNEATWKIIEAMRK</sequence>
<dbReference type="PANTHER" id="PTHR46148:SF44">
    <property type="entry name" value="GAG-POL POLYPROTEIN"/>
    <property type="match status" value="1"/>
</dbReference>
<dbReference type="AlphaFoldDB" id="A0A5B6V9I1"/>
<proteinExistence type="predicted"/>
<dbReference type="OrthoDB" id="996762at2759"/>
<dbReference type="InterPro" id="IPR036397">
    <property type="entry name" value="RNaseH_sf"/>
</dbReference>
<dbReference type="PANTHER" id="PTHR46148">
    <property type="entry name" value="CHROMO DOMAIN-CONTAINING PROTEIN"/>
    <property type="match status" value="1"/>
</dbReference>